<proteinExistence type="predicted"/>
<dbReference type="InParanoid" id="B4LR65"/>
<gene>
    <name evidence="6" type="primary">Dvir\GJ12603</name>
    <name evidence="6" type="ORF">Dvir_GJ12603</name>
</gene>
<dbReference type="InterPro" id="IPR013135">
    <property type="entry name" value="Vitelline_membr_Cys-rich-dom"/>
</dbReference>
<feature type="chain" id="PRO_5002812996" description="VM domain-containing protein" evidence="4">
    <location>
        <begin position="23"/>
        <end position="197"/>
    </location>
</feature>
<feature type="signal peptide" evidence="4">
    <location>
        <begin position="1"/>
        <end position="22"/>
    </location>
</feature>
<protein>
    <recommendedName>
        <fullName evidence="5">VM domain-containing protein</fullName>
    </recommendedName>
</protein>
<dbReference type="STRING" id="7244.B4LR65"/>
<sequence length="197" mass="20406">MSITRALIALLFFCYRLQTCLANCDGRCVRSPSSGQLFRFIPVRLYTPEQLEEQAERLVRQPRQQQIVQEVIVENNFGGLGPGGFGGPPFGGLPPFGGPPFGAGSGFGRGGFGRGGTVGGFSSGFSGGFGGGFSSGFARSYAPTEQPEPPAVPAKCNAPSAQAASIRAPPCAKSYVFSCDAVLKPVPCAAPDGNCGY</sequence>
<evidence type="ECO:0000313" key="7">
    <source>
        <dbReference type="Proteomes" id="UP000008792"/>
    </source>
</evidence>
<name>B4LR65_DROVI</name>
<evidence type="ECO:0000256" key="1">
    <source>
        <dbReference type="ARBA" id="ARBA00004613"/>
    </source>
</evidence>
<dbReference type="AlphaFoldDB" id="B4LR65"/>
<evidence type="ECO:0000256" key="3">
    <source>
        <dbReference type="ARBA" id="ARBA00022729"/>
    </source>
</evidence>
<evidence type="ECO:0000256" key="2">
    <source>
        <dbReference type="ARBA" id="ARBA00022525"/>
    </source>
</evidence>
<keyword evidence="7" id="KW-1185">Reference proteome</keyword>
<dbReference type="PROSITE" id="PS51137">
    <property type="entry name" value="VM"/>
    <property type="match status" value="1"/>
</dbReference>
<evidence type="ECO:0000259" key="5">
    <source>
        <dbReference type="PROSITE" id="PS51137"/>
    </source>
</evidence>
<feature type="domain" description="VM" evidence="5">
    <location>
        <begin position="165"/>
        <end position="197"/>
    </location>
</feature>
<evidence type="ECO:0000313" key="6">
    <source>
        <dbReference type="EMBL" id="EDW63529.1"/>
    </source>
</evidence>
<dbReference type="PhylomeDB" id="B4LR65"/>
<dbReference type="FunCoup" id="B4LR65">
    <property type="interactions" value="17"/>
</dbReference>
<dbReference type="EMBL" id="CH940649">
    <property type="protein sequence ID" value="EDW63529.1"/>
    <property type="molecule type" value="Genomic_DNA"/>
</dbReference>
<evidence type="ECO:0000256" key="4">
    <source>
        <dbReference type="SAM" id="SignalP"/>
    </source>
</evidence>
<dbReference type="Proteomes" id="UP000008792">
    <property type="component" value="Unassembled WGS sequence"/>
</dbReference>
<dbReference type="KEGG" id="dvi:6629027"/>
<dbReference type="OrthoDB" id="7872811at2759"/>
<reference evidence="6 7" key="1">
    <citation type="journal article" date="2007" name="Nature">
        <title>Evolution of genes and genomes on the Drosophila phylogeny.</title>
        <authorList>
            <consortium name="Drosophila 12 Genomes Consortium"/>
            <person name="Clark A.G."/>
            <person name="Eisen M.B."/>
            <person name="Smith D.R."/>
            <person name="Bergman C.M."/>
            <person name="Oliver B."/>
            <person name="Markow T.A."/>
            <person name="Kaufman T.C."/>
            <person name="Kellis M."/>
            <person name="Gelbart W."/>
            <person name="Iyer V.N."/>
            <person name="Pollard D.A."/>
            <person name="Sackton T.B."/>
            <person name="Larracuente A.M."/>
            <person name="Singh N.D."/>
            <person name="Abad J.P."/>
            <person name="Abt D.N."/>
            <person name="Adryan B."/>
            <person name="Aguade M."/>
            <person name="Akashi H."/>
            <person name="Anderson W.W."/>
            <person name="Aquadro C.F."/>
            <person name="Ardell D.H."/>
            <person name="Arguello R."/>
            <person name="Artieri C.G."/>
            <person name="Barbash D.A."/>
            <person name="Barker D."/>
            <person name="Barsanti P."/>
            <person name="Batterham P."/>
            <person name="Batzoglou S."/>
            <person name="Begun D."/>
            <person name="Bhutkar A."/>
            <person name="Blanco E."/>
            <person name="Bosak S.A."/>
            <person name="Bradley R.K."/>
            <person name="Brand A.D."/>
            <person name="Brent M.R."/>
            <person name="Brooks A.N."/>
            <person name="Brown R.H."/>
            <person name="Butlin R.K."/>
            <person name="Caggese C."/>
            <person name="Calvi B.R."/>
            <person name="Bernardo de Carvalho A."/>
            <person name="Caspi A."/>
            <person name="Castrezana S."/>
            <person name="Celniker S.E."/>
            <person name="Chang J.L."/>
            <person name="Chapple C."/>
            <person name="Chatterji S."/>
            <person name="Chinwalla A."/>
            <person name="Civetta A."/>
            <person name="Clifton S.W."/>
            <person name="Comeron J.M."/>
            <person name="Costello J.C."/>
            <person name="Coyne J.A."/>
            <person name="Daub J."/>
            <person name="David R.G."/>
            <person name="Delcher A.L."/>
            <person name="Delehaunty K."/>
            <person name="Do C.B."/>
            <person name="Ebling H."/>
            <person name="Edwards K."/>
            <person name="Eickbush T."/>
            <person name="Evans J.D."/>
            <person name="Filipski A."/>
            <person name="Findeiss S."/>
            <person name="Freyhult E."/>
            <person name="Fulton L."/>
            <person name="Fulton R."/>
            <person name="Garcia A.C."/>
            <person name="Gardiner A."/>
            <person name="Garfield D.A."/>
            <person name="Garvin B.E."/>
            <person name="Gibson G."/>
            <person name="Gilbert D."/>
            <person name="Gnerre S."/>
            <person name="Godfrey J."/>
            <person name="Good R."/>
            <person name="Gotea V."/>
            <person name="Gravely B."/>
            <person name="Greenberg A.J."/>
            <person name="Griffiths-Jones S."/>
            <person name="Gross S."/>
            <person name="Guigo R."/>
            <person name="Gustafson E.A."/>
            <person name="Haerty W."/>
            <person name="Hahn M.W."/>
            <person name="Halligan D.L."/>
            <person name="Halpern A.L."/>
            <person name="Halter G.M."/>
            <person name="Han M.V."/>
            <person name="Heger A."/>
            <person name="Hillier L."/>
            <person name="Hinrichs A.S."/>
            <person name="Holmes I."/>
            <person name="Hoskins R.A."/>
            <person name="Hubisz M.J."/>
            <person name="Hultmark D."/>
            <person name="Huntley M.A."/>
            <person name="Jaffe D.B."/>
            <person name="Jagadeeshan S."/>
            <person name="Jeck W.R."/>
            <person name="Johnson J."/>
            <person name="Jones C.D."/>
            <person name="Jordan W.C."/>
            <person name="Karpen G.H."/>
            <person name="Kataoka E."/>
            <person name="Keightley P.D."/>
            <person name="Kheradpour P."/>
            <person name="Kirkness E.F."/>
            <person name="Koerich L.B."/>
            <person name="Kristiansen K."/>
            <person name="Kudrna D."/>
            <person name="Kulathinal R.J."/>
            <person name="Kumar S."/>
            <person name="Kwok R."/>
            <person name="Lander E."/>
            <person name="Langley C.H."/>
            <person name="Lapoint R."/>
            <person name="Lazzaro B.P."/>
            <person name="Lee S.J."/>
            <person name="Levesque L."/>
            <person name="Li R."/>
            <person name="Lin C.F."/>
            <person name="Lin M.F."/>
            <person name="Lindblad-Toh K."/>
            <person name="Llopart A."/>
            <person name="Long M."/>
            <person name="Low L."/>
            <person name="Lozovsky E."/>
            <person name="Lu J."/>
            <person name="Luo M."/>
            <person name="Machado C.A."/>
            <person name="Makalowski W."/>
            <person name="Marzo M."/>
            <person name="Matsuda M."/>
            <person name="Matzkin L."/>
            <person name="McAllister B."/>
            <person name="McBride C.S."/>
            <person name="McKernan B."/>
            <person name="McKernan K."/>
            <person name="Mendez-Lago M."/>
            <person name="Minx P."/>
            <person name="Mollenhauer M.U."/>
            <person name="Montooth K."/>
            <person name="Mount S.M."/>
            <person name="Mu X."/>
            <person name="Myers E."/>
            <person name="Negre B."/>
            <person name="Newfeld S."/>
            <person name="Nielsen R."/>
            <person name="Noor M.A."/>
            <person name="O'Grady P."/>
            <person name="Pachter L."/>
            <person name="Papaceit M."/>
            <person name="Parisi M.J."/>
            <person name="Parisi M."/>
            <person name="Parts L."/>
            <person name="Pedersen J.S."/>
            <person name="Pesole G."/>
            <person name="Phillippy A.M."/>
            <person name="Ponting C.P."/>
            <person name="Pop M."/>
            <person name="Porcelli D."/>
            <person name="Powell J.R."/>
            <person name="Prohaska S."/>
            <person name="Pruitt K."/>
            <person name="Puig M."/>
            <person name="Quesneville H."/>
            <person name="Ram K.R."/>
            <person name="Rand D."/>
            <person name="Rasmussen M.D."/>
            <person name="Reed L.K."/>
            <person name="Reenan R."/>
            <person name="Reily A."/>
            <person name="Remington K.A."/>
            <person name="Rieger T.T."/>
            <person name="Ritchie M.G."/>
            <person name="Robin C."/>
            <person name="Rogers Y.H."/>
            <person name="Rohde C."/>
            <person name="Rozas J."/>
            <person name="Rubenfield M.J."/>
            <person name="Ruiz A."/>
            <person name="Russo S."/>
            <person name="Salzberg S.L."/>
            <person name="Sanchez-Gracia A."/>
            <person name="Saranga D.J."/>
            <person name="Sato H."/>
            <person name="Schaeffer S.W."/>
            <person name="Schatz M.C."/>
            <person name="Schlenke T."/>
            <person name="Schwartz R."/>
            <person name="Segarra C."/>
            <person name="Singh R.S."/>
            <person name="Sirot L."/>
            <person name="Sirota M."/>
            <person name="Sisneros N.B."/>
            <person name="Smith C.D."/>
            <person name="Smith T.F."/>
            <person name="Spieth J."/>
            <person name="Stage D.E."/>
            <person name="Stark A."/>
            <person name="Stephan W."/>
            <person name="Strausberg R.L."/>
            <person name="Strempel S."/>
            <person name="Sturgill D."/>
            <person name="Sutton G."/>
            <person name="Sutton G.G."/>
            <person name="Tao W."/>
            <person name="Teichmann S."/>
            <person name="Tobari Y.N."/>
            <person name="Tomimura Y."/>
            <person name="Tsolas J.M."/>
            <person name="Valente V.L."/>
            <person name="Venter E."/>
            <person name="Venter J.C."/>
            <person name="Vicario S."/>
            <person name="Vieira F.G."/>
            <person name="Vilella A.J."/>
            <person name="Villasante A."/>
            <person name="Walenz B."/>
            <person name="Wang J."/>
            <person name="Wasserman M."/>
            <person name="Watts T."/>
            <person name="Wilson D."/>
            <person name="Wilson R.K."/>
            <person name="Wing R.A."/>
            <person name="Wolfner M.F."/>
            <person name="Wong A."/>
            <person name="Wong G.K."/>
            <person name="Wu C.I."/>
            <person name="Wu G."/>
            <person name="Yamamoto D."/>
            <person name="Yang H.P."/>
            <person name="Yang S.P."/>
            <person name="Yorke J.A."/>
            <person name="Yoshida K."/>
            <person name="Zdobnov E."/>
            <person name="Zhang P."/>
            <person name="Zhang Y."/>
            <person name="Zimin A.V."/>
            <person name="Baldwin J."/>
            <person name="Abdouelleil A."/>
            <person name="Abdulkadir J."/>
            <person name="Abebe A."/>
            <person name="Abera B."/>
            <person name="Abreu J."/>
            <person name="Acer S.C."/>
            <person name="Aftuck L."/>
            <person name="Alexander A."/>
            <person name="An P."/>
            <person name="Anderson E."/>
            <person name="Anderson S."/>
            <person name="Arachi H."/>
            <person name="Azer M."/>
            <person name="Bachantsang P."/>
            <person name="Barry A."/>
            <person name="Bayul T."/>
            <person name="Berlin A."/>
            <person name="Bessette D."/>
            <person name="Bloom T."/>
            <person name="Blye J."/>
            <person name="Boguslavskiy L."/>
            <person name="Bonnet C."/>
            <person name="Boukhgalter B."/>
            <person name="Bourzgui I."/>
            <person name="Brown A."/>
            <person name="Cahill P."/>
            <person name="Channer S."/>
            <person name="Cheshatsang Y."/>
            <person name="Chuda L."/>
            <person name="Citroen M."/>
            <person name="Collymore A."/>
            <person name="Cooke P."/>
            <person name="Costello M."/>
            <person name="D'Aco K."/>
            <person name="Daza R."/>
            <person name="De Haan G."/>
            <person name="DeGray S."/>
            <person name="DeMaso C."/>
            <person name="Dhargay N."/>
            <person name="Dooley K."/>
            <person name="Dooley E."/>
            <person name="Doricent M."/>
            <person name="Dorje P."/>
            <person name="Dorjee K."/>
            <person name="Dupes A."/>
            <person name="Elong R."/>
            <person name="Falk J."/>
            <person name="Farina A."/>
            <person name="Faro S."/>
            <person name="Ferguson D."/>
            <person name="Fisher S."/>
            <person name="Foley C.D."/>
            <person name="Franke A."/>
            <person name="Friedrich D."/>
            <person name="Gadbois L."/>
            <person name="Gearin G."/>
            <person name="Gearin C.R."/>
            <person name="Giannoukos G."/>
            <person name="Goode T."/>
            <person name="Graham J."/>
            <person name="Grandbois E."/>
            <person name="Grewal S."/>
            <person name="Gyaltsen K."/>
            <person name="Hafez N."/>
            <person name="Hagos B."/>
            <person name="Hall J."/>
            <person name="Henson C."/>
            <person name="Hollinger A."/>
            <person name="Honan T."/>
            <person name="Huard M.D."/>
            <person name="Hughes L."/>
            <person name="Hurhula B."/>
            <person name="Husby M.E."/>
            <person name="Kamat A."/>
            <person name="Kanga B."/>
            <person name="Kashin S."/>
            <person name="Khazanovich D."/>
            <person name="Kisner P."/>
            <person name="Lance K."/>
            <person name="Lara M."/>
            <person name="Lee W."/>
            <person name="Lennon N."/>
            <person name="Letendre F."/>
            <person name="LeVine R."/>
            <person name="Lipovsky A."/>
            <person name="Liu X."/>
            <person name="Liu J."/>
            <person name="Liu S."/>
            <person name="Lokyitsang T."/>
            <person name="Lokyitsang Y."/>
            <person name="Lubonja R."/>
            <person name="Lui A."/>
            <person name="MacDonald P."/>
            <person name="Magnisalis V."/>
            <person name="Maru K."/>
            <person name="Matthews C."/>
            <person name="McCusker W."/>
            <person name="McDonough S."/>
            <person name="Mehta T."/>
            <person name="Meldrim J."/>
            <person name="Meneus L."/>
            <person name="Mihai O."/>
            <person name="Mihalev A."/>
            <person name="Mihova T."/>
            <person name="Mittelman R."/>
            <person name="Mlenga V."/>
            <person name="Montmayeur A."/>
            <person name="Mulrain L."/>
            <person name="Navidi A."/>
            <person name="Naylor J."/>
            <person name="Negash T."/>
            <person name="Nguyen T."/>
            <person name="Nguyen N."/>
            <person name="Nicol R."/>
            <person name="Norbu C."/>
            <person name="Norbu N."/>
            <person name="Novod N."/>
            <person name="O'Neill B."/>
            <person name="Osman S."/>
            <person name="Markiewicz E."/>
            <person name="Oyono O.L."/>
            <person name="Patti C."/>
            <person name="Phunkhang P."/>
            <person name="Pierre F."/>
            <person name="Priest M."/>
            <person name="Raghuraman S."/>
            <person name="Rege F."/>
            <person name="Reyes R."/>
            <person name="Rise C."/>
            <person name="Rogov P."/>
            <person name="Ross K."/>
            <person name="Ryan E."/>
            <person name="Settipalli S."/>
            <person name="Shea T."/>
            <person name="Sherpa N."/>
            <person name="Shi L."/>
            <person name="Shih D."/>
            <person name="Sparrow T."/>
            <person name="Spaulding J."/>
            <person name="Stalker J."/>
            <person name="Stange-Thomann N."/>
            <person name="Stavropoulos S."/>
            <person name="Stone C."/>
            <person name="Strader C."/>
            <person name="Tesfaye S."/>
            <person name="Thomson T."/>
            <person name="Thoulutsang Y."/>
            <person name="Thoulutsang D."/>
            <person name="Topham K."/>
            <person name="Topping I."/>
            <person name="Tsamla T."/>
            <person name="Vassiliev H."/>
            <person name="Vo A."/>
            <person name="Wangchuk T."/>
            <person name="Wangdi T."/>
            <person name="Weiand M."/>
            <person name="Wilkinson J."/>
            <person name="Wilson A."/>
            <person name="Yadav S."/>
            <person name="Young G."/>
            <person name="Yu Q."/>
            <person name="Zembek L."/>
            <person name="Zhong D."/>
            <person name="Zimmer A."/>
            <person name="Zwirko Z."/>
            <person name="Jaffe D.B."/>
            <person name="Alvarez P."/>
            <person name="Brockman W."/>
            <person name="Butler J."/>
            <person name="Chin C."/>
            <person name="Gnerre S."/>
            <person name="Grabherr M."/>
            <person name="Kleber M."/>
            <person name="Mauceli E."/>
            <person name="MacCallum I."/>
        </authorList>
    </citation>
    <scope>NUCLEOTIDE SEQUENCE [LARGE SCALE GENOMIC DNA]</scope>
    <source>
        <strain evidence="7">Tucson 15010-1051.87</strain>
    </source>
</reference>
<dbReference type="HOGENOM" id="CLU_1316645_0_0_1"/>
<dbReference type="Pfam" id="PF10542">
    <property type="entry name" value="Vitelline_membr"/>
    <property type="match status" value="1"/>
</dbReference>
<dbReference type="OMA" id="LYHFIPV"/>
<keyword evidence="3 4" id="KW-0732">Signal</keyword>
<comment type="subcellular location">
    <subcellularLocation>
        <location evidence="1">Secreted</location>
    </subcellularLocation>
</comment>
<accession>B4LR65</accession>
<organism evidence="6 7">
    <name type="scientific">Drosophila virilis</name>
    <name type="common">Fruit fly</name>
    <dbReference type="NCBI Taxonomy" id="7244"/>
    <lineage>
        <taxon>Eukaryota</taxon>
        <taxon>Metazoa</taxon>
        <taxon>Ecdysozoa</taxon>
        <taxon>Arthropoda</taxon>
        <taxon>Hexapoda</taxon>
        <taxon>Insecta</taxon>
        <taxon>Pterygota</taxon>
        <taxon>Neoptera</taxon>
        <taxon>Endopterygota</taxon>
        <taxon>Diptera</taxon>
        <taxon>Brachycera</taxon>
        <taxon>Muscomorpha</taxon>
        <taxon>Ephydroidea</taxon>
        <taxon>Drosophilidae</taxon>
        <taxon>Drosophila</taxon>
    </lineage>
</organism>
<dbReference type="GO" id="GO:0005576">
    <property type="term" value="C:extracellular region"/>
    <property type="evidence" value="ECO:0007669"/>
    <property type="project" value="UniProtKB-SubCell"/>
</dbReference>
<keyword evidence="2" id="KW-0964">Secreted</keyword>
<dbReference type="eggNOG" id="ENOG502TBDT">
    <property type="taxonomic scope" value="Eukaryota"/>
</dbReference>